<dbReference type="OMA" id="PPKYFCR"/>
<dbReference type="Gene3D" id="3.30.160.60">
    <property type="entry name" value="Classic Zinc Finger"/>
    <property type="match status" value="9"/>
</dbReference>
<evidence type="ECO:0000256" key="7">
    <source>
        <dbReference type="PROSITE-ProRule" id="PRU00042"/>
    </source>
</evidence>
<protein>
    <recommendedName>
        <fullName evidence="8">C2H2-type domain-containing protein</fullName>
    </recommendedName>
</protein>
<dbReference type="GO" id="GO:0005634">
    <property type="term" value="C:nucleus"/>
    <property type="evidence" value="ECO:0007669"/>
    <property type="project" value="UniProtKB-SubCell"/>
</dbReference>
<feature type="domain" description="C2H2-type" evidence="8">
    <location>
        <begin position="593"/>
        <end position="621"/>
    </location>
</feature>
<feature type="domain" description="C2H2-type" evidence="8">
    <location>
        <begin position="351"/>
        <end position="378"/>
    </location>
</feature>
<keyword evidence="2" id="KW-0479">Metal-binding</keyword>
<dbReference type="Pfam" id="PF00096">
    <property type="entry name" value="zf-C2H2"/>
    <property type="match status" value="2"/>
</dbReference>
<evidence type="ECO:0000256" key="4">
    <source>
        <dbReference type="ARBA" id="ARBA00022771"/>
    </source>
</evidence>
<evidence type="ECO:0000256" key="1">
    <source>
        <dbReference type="ARBA" id="ARBA00004123"/>
    </source>
</evidence>
<comment type="subcellular location">
    <subcellularLocation>
        <location evidence="1">Nucleus</location>
    </subcellularLocation>
</comment>
<evidence type="ECO:0000313" key="9">
    <source>
        <dbReference type="EMBL" id="TRY71085.1"/>
    </source>
</evidence>
<dbReference type="EMBL" id="VCGU01000009">
    <property type="protein sequence ID" value="TRY71085.1"/>
    <property type="molecule type" value="Genomic_DNA"/>
</dbReference>
<dbReference type="GO" id="GO:0000977">
    <property type="term" value="F:RNA polymerase II transcription regulatory region sequence-specific DNA binding"/>
    <property type="evidence" value="ECO:0007669"/>
    <property type="project" value="TreeGrafter"/>
</dbReference>
<keyword evidence="4 7" id="KW-0863">Zinc-finger</keyword>
<dbReference type="GO" id="GO:0008270">
    <property type="term" value="F:zinc ion binding"/>
    <property type="evidence" value="ECO:0007669"/>
    <property type="project" value="UniProtKB-KW"/>
</dbReference>
<keyword evidence="10" id="KW-1185">Reference proteome</keyword>
<dbReference type="STRING" id="6832.A0A553P073"/>
<sequence length="828" mass="95623">MSDAAQIKILVNDHTSHSGSSKVSCSLCKKLFKNIESLKTHQRRIHKDGRSPKRKSKKFLEHLRDVVCPHCESRFHVGRDLFFHLKVVHCLSDEEIQKDFHVPICYICQQAFATYGLQQMHKKIDHLLGKWKCSICLKDFRHGGEVQEHYQGNHQPEEFHIKCALCQAELCFTTGFDVVKEHWDHCLKAKLTEDRLKNAPKYLAKRYVCDECGRAFQSQRLLNDHQDEHRGILKHSCSNCDYKTGTIRKLRSHMHYWHSGKPGYKPPLVACEICGQQVYKTNLWKHVANRHEKKAFSCDKCDKKFGTDLSLRAHKETVHPENTITCNICGIQVKHMAKLKVHMASHQPPKYFCRFCPKALKTTVSLANHERIHTGENPYNEDLQLLDFDPWIVITRQTLDFDTKGNKPFISMMMFLDTKSRVFILSVVYRTYKEGPIQNLEQVNQLIHEFFEDRHPCWGYGSDEDLPRPYSHQYATKCTVLVAKQGDQCGWCYEKYLSIESNDDSGTNMDSILEDLVENAMDSKPLFEVRDRGSDQGNCGKEISMEEPLGGSEYCPIVDDMENTIDNTDKLDALENKPDQEDQAAHNYNRTLIPCPLCEKSFKSSYSLRAHHRRSHQCENSNPFKSALSDHQDEHQGILKHECSKCDYKTGTASKLTAHRKYWHSARARKFQKKTLVSCEICGTQVEQSYLSRHIANNHETPAWPCNECEKRFGTEITLKRHKSTVHSKTMVDCQVCGVQVKCAEKLKVHMAIHLPPKYFCRFCGKGLKSTVSLGNHERKVHTGENPYRCETCPFACASSGELLLHKKRQHNVPKVHFYKYMKNASSK</sequence>
<accession>A0A553P073</accession>
<evidence type="ECO:0000259" key="8">
    <source>
        <dbReference type="PROSITE" id="PS50157"/>
    </source>
</evidence>
<dbReference type="PANTHER" id="PTHR24381">
    <property type="entry name" value="ZINC FINGER PROTEIN"/>
    <property type="match status" value="1"/>
</dbReference>
<feature type="domain" description="C2H2-type" evidence="8">
    <location>
        <begin position="704"/>
        <end position="728"/>
    </location>
</feature>
<evidence type="ECO:0000256" key="2">
    <source>
        <dbReference type="ARBA" id="ARBA00022723"/>
    </source>
</evidence>
<comment type="caution">
    <text evidence="9">The sequence shown here is derived from an EMBL/GenBank/DDBJ whole genome shotgun (WGS) entry which is preliminary data.</text>
</comment>
<dbReference type="SUPFAM" id="SSF57667">
    <property type="entry name" value="beta-beta-alpha zinc fingers"/>
    <property type="match status" value="5"/>
</dbReference>
<dbReference type="PANTHER" id="PTHR24381:SF393">
    <property type="entry name" value="CHROMATIN-LINKED ADAPTOR FOR MSL PROTEINS, ISOFORM B"/>
    <property type="match status" value="1"/>
</dbReference>
<proteinExistence type="predicted"/>
<evidence type="ECO:0000313" key="10">
    <source>
        <dbReference type="Proteomes" id="UP000318571"/>
    </source>
</evidence>
<feature type="domain" description="C2H2-type" evidence="8">
    <location>
        <begin position="131"/>
        <end position="159"/>
    </location>
</feature>
<evidence type="ECO:0000256" key="6">
    <source>
        <dbReference type="ARBA" id="ARBA00023242"/>
    </source>
</evidence>
<feature type="domain" description="C2H2-type" evidence="8">
    <location>
        <begin position="759"/>
        <end position="787"/>
    </location>
</feature>
<dbReference type="Proteomes" id="UP000318571">
    <property type="component" value="Chromosome 9"/>
</dbReference>
<dbReference type="PROSITE" id="PS00028">
    <property type="entry name" value="ZINC_FINGER_C2H2_1"/>
    <property type="match status" value="11"/>
</dbReference>
<feature type="domain" description="C2H2-type" evidence="8">
    <location>
        <begin position="296"/>
        <end position="324"/>
    </location>
</feature>
<keyword evidence="6" id="KW-0539">Nucleus</keyword>
<gene>
    <name evidence="9" type="ORF">TCAL_01253</name>
</gene>
<dbReference type="PROSITE" id="PS50157">
    <property type="entry name" value="ZINC_FINGER_C2H2_2"/>
    <property type="match status" value="8"/>
</dbReference>
<dbReference type="AlphaFoldDB" id="A0A553P073"/>
<name>A0A553P073_TIGCA</name>
<dbReference type="InterPro" id="IPR036236">
    <property type="entry name" value="Znf_C2H2_sf"/>
</dbReference>
<dbReference type="InterPro" id="IPR013087">
    <property type="entry name" value="Znf_C2H2_type"/>
</dbReference>
<feature type="domain" description="C2H2-type" evidence="8">
    <location>
        <begin position="207"/>
        <end position="231"/>
    </location>
</feature>
<reference evidence="9 10" key="1">
    <citation type="journal article" date="2018" name="Nat. Ecol. Evol.">
        <title>Genomic signatures of mitonuclear coevolution across populations of Tigriopus californicus.</title>
        <authorList>
            <person name="Barreto F.S."/>
            <person name="Watson E.T."/>
            <person name="Lima T.G."/>
            <person name="Willett C.S."/>
            <person name="Edmands S."/>
            <person name="Li W."/>
            <person name="Burton R.S."/>
        </authorList>
    </citation>
    <scope>NUCLEOTIDE SEQUENCE [LARGE SCALE GENOMIC DNA]</scope>
    <source>
        <strain evidence="9 10">San Diego</strain>
    </source>
</reference>
<dbReference type="GO" id="GO:0000981">
    <property type="term" value="F:DNA-binding transcription factor activity, RNA polymerase II-specific"/>
    <property type="evidence" value="ECO:0007669"/>
    <property type="project" value="TreeGrafter"/>
</dbReference>
<evidence type="ECO:0000256" key="5">
    <source>
        <dbReference type="ARBA" id="ARBA00022833"/>
    </source>
</evidence>
<keyword evidence="3" id="KW-0677">Repeat</keyword>
<organism evidence="9 10">
    <name type="scientific">Tigriopus californicus</name>
    <name type="common">Marine copepod</name>
    <dbReference type="NCBI Taxonomy" id="6832"/>
    <lineage>
        <taxon>Eukaryota</taxon>
        <taxon>Metazoa</taxon>
        <taxon>Ecdysozoa</taxon>
        <taxon>Arthropoda</taxon>
        <taxon>Crustacea</taxon>
        <taxon>Multicrustacea</taxon>
        <taxon>Hexanauplia</taxon>
        <taxon>Copepoda</taxon>
        <taxon>Harpacticoida</taxon>
        <taxon>Harpacticidae</taxon>
        <taxon>Tigriopus</taxon>
    </lineage>
</organism>
<feature type="domain" description="C2H2-type" evidence="8">
    <location>
        <begin position="23"/>
        <end position="51"/>
    </location>
</feature>
<keyword evidence="5" id="KW-0862">Zinc</keyword>
<evidence type="ECO:0000256" key="3">
    <source>
        <dbReference type="ARBA" id="ARBA00022737"/>
    </source>
</evidence>
<dbReference type="SMART" id="SM00355">
    <property type="entry name" value="ZnF_C2H2"/>
    <property type="match status" value="17"/>
</dbReference>